<name>A0ABW7U7V7_9ACTN</name>
<gene>
    <name evidence="2" type="ORF">ACH407_19270</name>
</gene>
<dbReference type="Proteomes" id="UP001611339">
    <property type="component" value="Unassembled WGS sequence"/>
</dbReference>
<dbReference type="RefSeq" id="WP_185094670.1">
    <property type="nucleotide sequence ID" value="NZ_JBEYXG010000024.1"/>
</dbReference>
<organism evidence="2 3">
    <name type="scientific">Streptomyces litmocidini</name>
    <dbReference type="NCBI Taxonomy" id="67318"/>
    <lineage>
        <taxon>Bacteria</taxon>
        <taxon>Bacillati</taxon>
        <taxon>Actinomycetota</taxon>
        <taxon>Actinomycetes</taxon>
        <taxon>Kitasatosporales</taxon>
        <taxon>Streptomycetaceae</taxon>
        <taxon>Streptomyces</taxon>
    </lineage>
</organism>
<keyword evidence="1" id="KW-0812">Transmembrane</keyword>
<keyword evidence="3" id="KW-1185">Reference proteome</keyword>
<feature type="transmembrane region" description="Helical" evidence="1">
    <location>
        <begin position="32"/>
        <end position="49"/>
    </location>
</feature>
<comment type="caution">
    <text evidence="2">The sequence shown here is derived from an EMBL/GenBank/DDBJ whole genome shotgun (WGS) entry which is preliminary data.</text>
</comment>
<protein>
    <submittedName>
        <fullName evidence="2">Uncharacterized protein</fullName>
    </submittedName>
</protein>
<evidence type="ECO:0000256" key="1">
    <source>
        <dbReference type="SAM" id="Phobius"/>
    </source>
</evidence>
<accession>A0ABW7U7V7</accession>
<keyword evidence="1" id="KW-0472">Membrane</keyword>
<proteinExistence type="predicted"/>
<reference evidence="2 3" key="1">
    <citation type="submission" date="2024-10" db="EMBL/GenBank/DDBJ databases">
        <title>The Natural Products Discovery Center: Release of the First 8490 Sequenced Strains for Exploring Actinobacteria Biosynthetic Diversity.</title>
        <authorList>
            <person name="Kalkreuter E."/>
            <person name="Kautsar S.A."/>
            <person name="Yang D."/>
            <person name="Bader C.D."/>
            <person name="Teijaro C.N."/>
            <person name="Fluegel L."/>
            <person name="Davis C.M."/>
            <person name="Simpson J.R."/>
            <person name="Lauterbach L."/>
            <person name="Steele A.D."/>
            <person name="Gui C."/>
            <person name="Meng S."/>
            <person name="Li G."/>
            <person name="Viehrig K."/>
            <person name="Ye F."/>
            <person name="Su P."/>
            <person name="Kiefer A.F."/>
            <person name="Nichols A."/>
            <person name="Cepeda A.J."/>
            <person name="Yan W."/>
            <person name="Fan B."/>
            <person name="Jiang Y."/>
            <person name="Adhikari A."/>
            <person name="Zheng C.-J."/>
            <person name="Schuster L."/>
            <person name="Cowan T.M."/>
            <person name="Smanski M.J."/>
            <person name="Chevrette M.G."/>
            <person name="De Carvalho L.P.S."/>
            <person name="Shen B."/>
        </authorList>
    </citation>
    <scope>NUCLEOTIDE SEQUENCE [LARGE SCALE GENOMIC DNA]</scope>
    <source>
        <strain evidence="2 3">NPDC020602</strain>
    </source>
</reference>
<evidence type="ECO:0000313" key="3">
    <source>
        <dbReference type="Proteomes" id="UP001611339"/>
    </source>
</evidence>
<keyword evidence="1" id="KW-1133">Transmembrane helix</keyword>
<dbReference type="EMBL" id="JBIRUI010000008">
    <property type="protein sequence ID" value="MFI1715700.1"/>
    <property type="molecule type" value="Genomic_DNA"/>
</dbReference>
<evidence type="ECO:0000313" key="2">
    <source>
        <dbReference type="EMBL" id="MFI1715700.1"/>
    </source>
</evidence>
<sequence length="54" mass="6309">MYFDDWEKRQAYDRGRQDERDRIRRSVDGDDGDGCFGVIFLCVIIYVIVKACSG</sequence>